<evidence type="ECO:0000313" key="3">
    <source>
        <dbReference type="Proteomes" id="UP000785679"/>
    </source>
</evidence>
<keyword evidence="1" id="KW-1133">Transmembrane helix</keyword>
<evidence type="ECO:0000256" key="1">
    <source>
        <dbReference type="SAM" id="Phobius"/>
    </source>
</evidence>
<feature type="transmembrane region" description="Helical" evidence="1">
    <location>
        <begin position="12"/>
        <end position="36"/>
    </location>
</feature>
<dbReference type="EMBL" id="RRYP01009940">
    <property type="protein sequence ID" value="TNV78725.1"/>
    <property type="molecule type" value="Genomic_DNA"/>
</dbReference>
<reference evidence="2" key="1">
    <citation type="submission" date="2019-06" db="EMBL/GenBank/DDBJ databases">
        <authorList>
            <person name="Zheng W."/>
        </authorList>
    </citation>
    <scope>NUCLEOTIDE SEQUENCE</scope>
    <source>
        <strain evidence="2">QDHG01</strain>
    </source>
</reference>
<dbReference type="Proteomes" id="UP000785679">
    <property type="component" value="Unassembled WGS sequence"/>
</dbReference>
<name>A0A8J8T1T2_HALGN</name>
<keyword evidence="1" id="KW-0812">Transmembrane</keyword>
<accession>A0A8J8T1T2</accession>
<proteinExistence type="predicted"/>
<protein>
    <submittedName>
        <fullName evidence="2">Uncharacterized protein</fullName>
    </submittedName>
</protein>
<organism evidence="2 3">
    <name type="scientific">Halteria grandinella</name>
    <dbReference type="NCBI Taxonomy" id="5974"/>
    <lineage>
        <taxon>Eukaryota</taxon>
        <taxon>Sar</taxon>
        <taxon>Alveolata</taxon>
        <taxon>Ciliophora</taxon>
        <taxon>Intramacronucleata</taxon>
        <taxon>Spirotrichea</taxon>
        <taxon>Stichotrichia</taxon>
        <taxon>Sporadotrichida</taxon>
        <taxon>Halteriidae</taxon>
        <taxon>Halteria</taxon>
    </lineage>
</organism>
<evidence type="ECO:0000313" key="2">
    <source>
        <dbReference type="EMBL" id="TNV78725.1"/>
    </source>
</evidence>
<keyword evidence="3" id="KW-1185">Reference proteome</keyword>
<feature type="transmembrane region" description="Helical" evidence="1">
    <location>
        <begin position="73"/>
        <end position="99"/>
    </location>
</feature>
<feature type="transmembrane region" description="Helical" evidence="1">
    <location>
        <begin position="174"/>
        <end position="191"/>
    </location>
</feature>
<keyword evidence="1" id="KW-0472">Membrane</keyword>
<sequence length="232" mass="23600">MVLLLGGLGVDWVLSLVVNLLVVDAFLLEIAGGDAVLDVVGGHRGLHLLDVGGVVALVVGVVAGMGATEVGVLALLGPVLLLTLVVGVVALLSPVLLLALEVVVAGGLRGLNIVLSGDIVVVVLLILVAVRGNGVVSVVILSGGSLWVSRGLSRGPLLGIFLSGLRVGGGLNRGLNALIVVLALVASVAVLTIDGEVVNIGSLLRSMSIILSGGCPRRSQGRWRWWRSQRGR</sequence>
<comment type="caution">
    <text evidence="2">The sequence shown here is derived from an EMBL/GenBank/DDBJ whole genome shotgun (WGS) entry which is preliminary data.</text>
</comment>
<feature type="transmembrane region" description="Helical" evidence="1">
    <location>
        <begin position="48"/>
        <end position="67"/>
    </location>
</feature>
<dbReference type="AlphaFoldDB" id="A0A8J8T1T2"/>
<gene>
    <name evidence="2" type="ORF">FGO68_gene1941</name>
</gene>